<name>A0AC61MYN3_9FIRM</name>
<reference evidence="1" key="1">
    <citation type="submission" date="2021-01" db="EMBL/GenBank/DDBJ databases">
        <title>Complete genome sequence of Clostridiales bacterium R-7.</title>
        <authorList>
            <person name="Mahoney-Kurpe S.C."/>
            <person name="Palevich N."/>
            <person name="Koike S."/>
            <person name="Moon C.D."/>
            <person name="Attwood G.T."/>
        </authorList>
    </citation>
    <scope>NUCLEOTIDE SEQUENCE</scope>
    <source>
        <strain evidence="1">R-7</strain>
    </source>
</reference>
<accession>A0AC61MYN3</accession>
<dbReference type="Proteomes" id="UP000682782">
    <property type="component" value="Chromosome"/>
</dbReference>
<evidence type="ECO:0000313" key="1">
    <source>
        <dbReference type="EMBL" id="QUC68274.1"/>
    </source>
</evidence>
<gene>
    <name evidence="1" type="primary">accB</name>
    <name evidence="1" type="ORF">JYE49_06155</name>
</gene>
<organism evidence="1 2">
    <name type="scientific">Aristaeella hokkaidonensis</name>
    <dbReference type="NCBI Taxonomy" id="3046382"/>
    <lineage>
        <taxon>Bacteria</taxon>
        <taxon>Bacillati</taxon>
        <taxon>Bacillota</taxon>
        <taxon>Clostridia</taxon>
        <taxon>Eubacteriales</taxon>
        <taxon>Aristaeellaceae</taxon>
        <taxon>Aristaeella</taxon>
    </lineage>
</organism>
<evidence type="ECO:0000313" key="2">
    <source>
        <dbReference type="Proteomes" id="UP000682782"/>
    </source>
</evidence>
<keyword evidence="2" id="KW-1185">Reference proteome</keyword>
<dbReference type="EMBL" id="CP068393">
    <property type="protein sequence ID" value="QUC68274.1"/>
    <property type="molecule type" value="Genomic_DNA"/>
</dbReference>
<protein>
    <submittedName>
        <fullName evidence="1">Acetyl-CoA carboxylase biotin carboxyl carrier protein</fullName>
    </submittedName>
</protein>
<proteinExistence type="predicted"/>
<sequence length="140" mass="15112">MKETEIRKYAGLMKELGLTGLEMTIGDSKVRLERSAPVQGTGSLAAVQETVPAVQAAPENKDYISVKSPIVGVFYAAPAEKAESYVKAGDSVNKGQTLCIIEAMKLMNEIVAEDDGVISEVCVTNGQVVEYGTELFRIRR</sequence>